<evidence type="ECO:0000259" key="10">
    <source>
        <dbReference type="Pfam" id="PF00133"/>
    </source>
</evidence>
<comment type="caution">
    <text evidence="13">The sequence shown here is derived from an EMBL/GenBank/DDBJ whole genome shotgun (WGS) entry which is preliminary data.</text>
</comment>
<comment type="domain">
    <text evidence="9">The C-terminal coiled-coil domain is crucial for aminoacylation activity.</text>
</comment>
<comment type="subunit">
    <text evidence="9">Monomer.</text>
</comment>
<dbReference type="InterPro" id="IPR014729">
    <property type="entry name" value="Rossmann-like_a/b/a_fold"/>
</dbReference>
<dbReference type="CDD" id="cd00817">
    <property type="entry name" value="ValRS_core"/>
    <property type="match status" value="1"/>
</dbReference>
<dbReference type="SUPFAM" id="SSF46589">
    <property type="entry name" value="tRNA-binding arm"/>
    <property type="match status" value="1"/>
</dbReference>
<evidence type="ECO:0000256" key="6">
    <source>
        <dbReference type="ARBA" id="ARBA00023054"/>
    </source>
</evidence>
<dbReference type="InterPro" id="IPR002303">
    <property type="entry name" value="Valyl-tRNA_ligase"/>
</dbReference>
<evidence type="ECO:0000256" key="2">
    <source>
        <dbReference type="ARBA" id="ARBA00022598"/>
    </source>
</evidence>
<feature type="domain" description="Aminoacyl-tRNA synthetase class Ia" evidence="10">
    <location>
        <begin position="436"/>
        <end position="571"/>
    </location>
</feature>
<dbReference type="GO" id="GO:0004832">
    <property type="term" value="F:valine-tRNA ligase activity"/>
    <property type="evidence" value="ECO:0007669"/>
    <property type="project" value="UniProtKB-EC"/>
</dbReference>
<keyword evidence="2 9" id="KW-0436">Ligase</keyword>
<reference evidence="13" key="1">
    <citation type="submission" date="2022-10" db="EMBL/GenBank/DDBJ databases">
        <title>The WGS of Solirubrobacter sp. CPCC 204708.</title>
        <authorList>
            <person name="Jiang Z."/>
        </authorList>
    </citation>
    <scope>NUCLEOTIDE SEQUENCE</scope>
    <source>
        <strain evidence="13">CPCC 204708</strain>
    </source>
</reference>
<comment type="domain">
    <text evidence="9">ValRS has two distinct active sites: one for aminoacylation and one for editing. The misactivated threonine is translocated from the active site to the editing site.</text>
</comment>
<proteinExistence type="inferred from homology"/>
<evidence type="ECO:0000313" key="13">
    <source>
        <dbReference type="EMBL" id="MDA0142385.1"/>
    </source>
</evidence>
<dbReference type="EC" id="6.1.1.9" evidence="9"/>
<evidence type="ECO:0000256" key="7">
    <source>
        <dbReference type="ARBA" id="ARBA00023146"/>
    </source>
</evidence>
<evidence type="ECO:0000256" key="9">
    <source>
        <dbReference type="HAMAP-Rule" id="MF_02004"/>
    </source>
</evidence>
<dbReference type="NCBIfam" id="TIGR00422">
    <property type="entry name" value="valS"/>
    <property type="match status" value="1"/>
</dbReference>
<evidence type="ECO:0000313" key="14">
    <source>
        <dbReference type="Proteomes" id="UP001147700"/>
    </source>
</evidence>
<keyword evidence="6 9" id="KW-0175">Coiled coil</keyword>
<evidence type="ECO:0000256" key="3">
    <source>
        <dbReference type="ARBA" id="ARBA00022741"/>
    </source>
</evidence>
<sequence length="865" mass="97464">MGLEDRTRYDPGESEERIFARWLDSGRFHPEPEGTAKENYSIAIPPPNVTGALHMGHALNGSIQDTLIRYNRMRGKRTKWILGTDHAGIATQTQVEKLLKSEGTSREEIGREAFTERVWRWRQQYGGTIVEQYKRLGASCDYEQERFTLDENYVRAVLKVFVELYEKGLIYRDNYMVNWDPGSRSAISDLEVEDRETTDTLYYVDYPLASGHGSITVATVRPETMLGDTAIAVHPEDDRYQRLVGETVILPIVGRKLRIIADEYVKPEFGTGALKITPGHDPNDFEIGRAHGLEELTVIGEDGRMTEAAGRFAGMTALEAREAVVAALREEGRINRTEPYTHEVPFSQRSGERIEPLISLQWFMKMDELAAPAHAAVEEGRIRIHPEGQRRRYLNWLENIRPWCISRQLWWGHQIPVWYRGDETYVGMDAPDGPGWERDPDVLDTWFSSALWPFATLGWPDQTDELKAFYPTDVLLTARDILFLWVARMVFMGLEFAGDIPFDDVYVHSVVQAPDGRRMSKSLGTGIDPLALIDGGERPPVFSEGGEFPPYGADAVRYGLLAMSSTQDVRFNEGTIAEGRQLANKLYNASRLVLLRIPDTVKVPESAPAPTAVEDAWILSRLQVAKAEVAESIETFEFHRATRALYGFVYGELCDWYLELVKPRLYDEDNVAVGEFALHVLAETLALAHPVIPFVTEEIWSYMPGPEDLLMGHRWPEPDEALRDLEVEAEVQRAIDATQALRAWREGVRAAAGARVPARLDAAGYDRVAEHVARLARFEFSVNGDEPVASVSVPGGAVLVLPSDAVDMEAEKQRAAERAEQCRQQIARVEAKLANEKFVAKAPEKVVQAERDKLAKLKQELEELS</sequence>
<organism evidence="13 14">
    <name type="scientific">Solirubrobacter deserti</name>
    <dbReference type="NCBI Taxonomy" id="2282478"/>
    <lineage>
        <taxon>Bacteria</taxon>
        <taxon>Bacillati</taxon>
        <taxon>Actinomycetota</taxon>
        <taxon>Thermoleophilia</taxon>
        <taxon>Solirubrobacterales</taxon>
        <taxon>Solirubrobacteraceae</taxon>
        <taxon>Solirubrobacter</taxon>
    </lineage>
</organism>
<feature type="short sequence motif" description="'HIGH' region" evidence="9">
    <location>
        <begin position="47"/>
        <end position="57"/>
    </location>
</feature>
<dbReference type="PRINTS" id="PR00986">
    <property type="entry name" value="TRNASYNTHVAL"/>
</dbReference>
<evidence type="ECO:0000256" key="4">
    <source>
        <dbReference type="ARBA" id="ARBA00022840"/>
    </source>
</evidence>
<dbReference type="SUPFAM" id="SSF50677">
    <property type="entry name" value="ValRS/IleRS/LeuRS editing domain"/>
    <property type="match status" value="1"/>
</dbReference>
<dbReference type="CDD" id="cd07962">
    <property type="entry name" value="Anticodon_Ia_Val"/>
    <property type="match status" value="1"/>
</dbReference>
<dbReference type="SUPFAM" id="SSF47323">
    <property type="entry name" value="Anticodon-binding domain of a subclass of class I aminoacyl-tRNA synthetases"/>
    <property type="match status" value="1"/>
</dbReference>
<dbReference type="Pfam" id="PF00133">
    <property type="entry name" value="tRNA-synt_1"/>
    <property type="match status" value="2"/>
</dbReference>
<gene>
    <name evidence="9" type="primary">valS</name>
    <name evidence="13" type="ORF">OJ962_33180</name>
</gene>
<dbReference type="Pfam" id="PF10458">
    <property type="entry name" value="Val_tRNA-synt_C"/>
    <property type="match status" value="1"/>
</dbReference>
<keyword evidence="1 9" id="KW-0963">Cytoplasm</keyword>
<dbReference type="Gene3D" id="1.10.287.380">
    <property type="entry name" value="Valyl-tRNA synthetase, C-terminal domain"/>
    <property type="match status" value="1"/>
</dbReference>
<comment type="function">
    <text evidence="9">Catalyzes the attachment of valine to tRNA(Val). As ValRS can inadvertently accommodate and process structurally similar amino acids such as threonine, to avoid such errors, it has a 'posttransfer' editing activity that hydrolyzes mischarged Thr-tRNA(Val) in a tRNA-dependent manner.</text>
</comment>
<dbReference type="InterPro" id="IPR009080">
    <property type="entry name" value="tRNAsynth_Ia_anticodon-bd"/>
</dbReference>
<dbReference type="InterPro" id="IPR013155">
    <property type="entry name" value="M/V/L/I-tRNA-synth_anticd-bd"/>
</dbReference>
<keyword evidence="3 9" id="KW-0547">Nucleotide-binding</keyword>
<dbReference type="NCBIfam" id="NF004349">
    <property type="entry name" value="PRK05729.1"/>
    <property type="match status" value="1"/>
</dbReference>
<keyword evidence="5 9" id="KW-0648">Protein biosynthesis</keyword>
<dbReference type="PANTHER" id="PTHR11946:SF93">
    <property type="entry name" value="VALINE--TRNA LIGASE, CHLOROPLASTIC_MITOCHONDRIAL 2"/>
    <property type="match status" value="1"/>
</dbReference>
<dbReference type="InterPro" id="IPR001412">
    <property type="entry name" value="aa-tRNA-synth_I_CS"/>
</dbReference>
<dbReference type="SUPFAM" id="SSF52374">
    <property type="entry name" value="Nucleotidylyl transferase"/>
    <property type="match status" value="1"/>
</dbReference>
<keyword evidence="4 9" id="KW-0067">ATP-binding</keyword>
<dbReference type="Proteomes" id="UP001147700">
    <property type="component" value="Unassembled WGS sequence"/>
</dbReference>
<name>A0ABT4RVA4_9ACTN</name>
<evidence type="ECO:0000259" key="11">
    <source>
        <dbReference type="Pfam" id="PF08264"/>
    </source>
</evidence>
<accession>A0ABT4RVA4</accession>
<feature type="binding site" evidence="9">
    <location>
        <position position="521"/>
    </location>
    <ligand>
        <name>ATP</name>
        <dbReference type="ChEBI" id="CHEBI:30616"/>
    </ligand>
</feature>
<dbReference type="Pfam" id="PF08264">
    <property type="entry name" value="Anticodon_1"/>
    <property type="match status" value="1"/>
</dbReference>
<dbReference type="PROSITE" id="PS00178">
    <property type="entry name" value="AA_TRNA_LIGASE_I"/>
    <property type="match status" value="1"/>
</dbReference>
<dbReference type="InterPro" id="IPR002300">
    <property type="entry name" value="aa-tRNA-synth_Ia"/>
</dbReference>
<dbReference type="InterPro" id="IPR037118">
    <property type="entry name" value="Val-tRNA_synth_C_sf"/>
</dbReference>
<dbReference type="PANTHER" id="PTHR11946">
    <property type="entry name" value="VALYL-TRNA SYNTHETASES"/>
    <property type="match status" value="1"/>
</dbReference>
<feature type="domain" description="Methionyl/Valyl/Leucyl/Isoleucyl-tRNA synthetase anticodon-binding" evidence="11">
    <location>
        <begin position="615"/>
        <end position="751"/>
    </location>
</feature>
<dbReference type="RefSeq" id="WP_202953843.1">
    <property type="nucleotide sequence ID" value="NZ_JAPCID010000086.1"/>
</dbReference>
<dbReference type="Gene3D" id="3.40.50.620">
    <property type="entry name" value="HUPs"/>
    <property type="match status" value="3"/>
</dbReference>
<evidence type="ECO:0000256" key="8">
    <source>
        <dbReference type="ARBA" id="ARBA00047552"/>
    </source>
</evidence>
<protein>
    <recommendedName>
        <fullName evidence="9">Valine--tRNA ligase</fullName>
        <ecNumber evidence="9">6.1.1.9</ecNumber>
    </recommendedName>
    <alternativeName>
        <fullName evidence="9">Valyl-tRNA synthetase</fullName>
        <shortName evidence="9">ValRS</shortName>
    </alternativeName>
</protein>
<evidence type="ECO:0000256" key="1">
    <source>
        <dbReference type="ARBA" id="ARBA00022490"/>
    </source>
</evidence>
<evidence type="ECO:0000256" key="5">
    <source>
        <dbReference type="ARBA" id="ARBA00022917"/>
    </source>
</evidence>
<dbReference type="InterPro" id="IPR033705">
    <property type="entry name" value="Anticodon_Ia_Val"/>
</dbReference>
<evidence type="ECO:0000259" key="12">
    <source>
        <dbReference type="Pfam" id="PF10458"/>
    </source>
</evidence>
<comment type="caution">
    <text evidence="9">Lacks conserved residue(s) required for the propagation of feature annotation.</text>
</comment>
<dbReference type="InterPro" id="IPR009008">
    <property type="entry name" value="Val/Leu/Ile-tRNA-synth_edit"/>
</dbReference>
<feature type="domain" description="Aminoacyl-tRNA synthetase class Ia" evidence="10">
    <location>
        <begin position="18"/>
        <end position="426"/>
    </location>
</feature>
<keyword evidence="7 9" id="KW-0030">Aminoacyl-tRNA synthetase</keyword>
<comment type="subcellular location">
    <subcellularLocation>
        <location evidence="9">Cytoplasm</location>
    </subcellularLocation>
</comment>
<keyword evidence="14" id="KW-1185">Reference proteome</keyword>
<dbReference type="Gene3D" id="3.90.740.10">
    <property type="entry name" value="Valyl/Leucyl/Isoleucyl-tRNA synthetase, editing domain"/>
    <property type="match status" value="1"/>
</dbReference>
<dbReference type="InterPro" id="IPR019499">
    <property type="entry name" value="Val-tRNA_synth_tRNA-bd"/>
</dbReference>
<dbReference type="HAMAP" id="MF_02004">
    <property type="entry name" value="Val_tRNA_synth_type1"/>
    <property type="match status" value="1"/>
</dbReference>
<comment type="catalytic activity">
    <reaction evidence="8 9">
        <text>tRNA(Val) + L-valine + ATP = L-valyl-tRNA(Val) + AMP + diphosphate</text>
        <dbReference type="Rhea" id="RHEA:10704"/>
        <dbReference type="Rhea" id="RHEA-COMP:9672"/>
        <dbReference type="Rhea" id="RHEA-COMP:9708"/>
        <dbReference type="ChEBI" id="CHEBI:30616"/>
        <dbReference type="ChEBI" id="CHEBI:33019"/>
        <dbReference type="ChEBI" id="CHEBI:57762"/>
        <dbReference type="ChEBI" id="CHEBI:78442"/>
        <dbReference type="ChEBI" id="CHEBI:78537"/>
        <dbReference type="ChEBI" id="CHEBI:456215"/>
        <dbReference type="EC" id="6.1.1.9"/>
    </reaction>
</comment>
<dbReference type="EMBL" id="JAPCID010000086">
    <property type="protein sequence ID" value="MDA0142385.1"/>
    <property type="molecule type" value="Genomic_DNA"/>
</dbReference>
<dbReference type="Gene3D" id="1.10.730.10">
    <property type="entry name" value="Isoleucyl-tRNA Synthetase, Domain 1"/>
    <property type="match status" value="1"/>
</dbReference>
<dbReference type="InterPro" id="IPR010978">
    <property type="entry name" value="tRNA-bd_arm"/>
</dbReference>
<feature type="domain" description="Valyl-tRNA synthetase tRNA-binding arm" evidence="12">
    <location>
        <begin position="807"/>
        <end position="864"/>
    </location>
</feature>
<feature type="coiled-coil region" evidence="9">
    <location>
        <begin position="805"/>
        <end position="864"/>
    </location>
</feature>
<comment type="similarity">
    <text evidence="9">Belongs to the class-I aminoacyl-tRNA synthetase family. ValS type 1 subfamily.</text>
</comment>